<dbReference type="PANTHER" id="PTHR48098:SF1">
    <property type="entry name" value="DIACYLGLYCEROL ACYLTRANSFERASE_MYCOLYLTRANSFERASE AG85A"/>
    <property type="match status" value="1"/>
</dbReference>
<dbReference type="SUPFAM" id="SSF53474">
    <property type="entry name" value="alpha/beta-Hydrolases"/>
    <property type="match status" value="1"/>
</dbReference>
<dbReference type="InterPro" id="IPR050583">
    <property type="entry name" value="Mycobacterial_A85_antigen"/>
</dbReference>
<proteinExistence type="predicted"/>
<keyword evidence="4" id="KW-1185">Reference proteome</keyword>
<gene>
    <name evidence="3" type="ORF">H8B09_24935</name>
</gene>
<comment type="caution">
    <text evidence="3">The sequence shown here is derived from an EMBL/GenBank/DDBJ whole genome shotgun (WGS) entry which is preliminary data.</text>
</comment>
<feature type="compositionally biased region" description="Low complexity" evidence="1">
    <location>
        <begin position="31"/>
        <end position="45"/>
    </location>
</feature>
<organism evidence="3 4">
    <name type="scientific">Paenibacillus terricola</name>
    <dbReference type="NCBI Taxonomy" id="2763503"/>
    <lineage>
        <taxon>Bacteria</taxon>
        <taxon>Bacillati</taxon>
        <taxon>Bacillota</taxon>
        <taxon>Bacilli</taxon>
        <taxon>Bacillales</taxon>
        <taxon>Paenibacillaceae</taxon>
        <taxon>Paenibacillus</taxon>
    </lineage>
</organism>
<evidence type="ECO:0000256" key="1">
    <source>
        <dbReference type="SAM" id="MobiDB-lite"/>
    </source>
</evidence>
<dbReference type="EMBL" id="JACXZA010000007">
    <property type="protein sequence ID" value="MBD3922031.1"/>
    <property type="molecule type" value="Genomic_DNA"/>
</dbReference>
<evidence type="ECO:0000256" key="2">
    <source>
        <dbReference type="SAM" id="SignalP"/>
    </source>
</evidence>
<dbReference type="InterPro" id="IPR000801">
    <property type="entry name" value="Esterase-like"/>
</dbReference>
<feature type="region of interest" description="Disordered" evidence="1">
    <location>
        <begin position="31"/>
        <end position="60"/>
    </location>
</feature>
<protein>
    <submittedName>
        <fullName evidence="3">Esterase family protein</fullName>
    </submittedName>
</protein>
<accession>A0ABR8N1H0</accession>
<feature type="chain" id="PRO_5046817527" evidence="2">
    <location>
        <begin position="27"/>
        <end position="323"/>
    </location>
</feature>
<keyword evidence="2" id="KW-0732">Signal</keyword>
<evidence type="ECO:0000313" key="3">
    <source>
        <dbReference type="EMBL" id="MBD3922031.1"/>
    </source>
</evidence>
<name>A0ABR8N1H0_9BACL</name>
<feature type="signal peptide" evidence="2">
    <location>
        <begin position="1"/>
        <end position="26"/>
    </location>
</feature>
<dbReference type="InterPro" id="IPR029058">
    <property type="entry name" value="AB_hydrolase_fold"/>
</dbReference>
<dbReference type="Proteomes" id="UP000609346">
    <property type="component" value="Unassembled WGS sequence"/>
</dbReference>
<dbReference type="Gene3D" id="3.40.50.1820">
    <property type="entry name" value="alpha/beta hydrolase"/>
    <property type="match status" value="1"/>
</dbReference>
<dbReference type="PANTHER" id="PTHR48098">
    <property type="entry name" value="ENTEROCHELIN ESTERASE-RELATED"/>
    <property type="match status" value="1"/>
</dbReference>
<dbReference type="RefSeq" id="WP_191206322.1">
    <property type="nucleotide sequence ID" value="NZ_JACXZA010000007.1"/>
</dbReference>
<reference evidence="3 4" key="1">
    <citation type="submission" date="2020-09" db="EMBL/GenBank/DDBJ databases">
        <title>Paenibacillus sp. strain PR3 16S rRNA gene Genome sequencing and assembly.</title>
        <authorList>
            <person name="Kim J."/>
        </authorList>
    </citation>
    <scope>NUCLEOTIDE SEQUENCE [LARGE SCALE GENOMIC DNA]</scope>
    <source>
        <strain evidence="3 4">PR3</strain>
    </source>
</reference>
<sequence length="323" mass="35239">MKYVVSLALLAAVCLLAAAFYPRASAPQAETPAAASSTNDTASSSKQEQGDGEAQANPSSAIEQVRVDSKLLGREMHASVYLPPGYNSKTPYPVLYLFHGYGGNYGDYAAYLSLQSVTDRLIQSGQIDPLIIVEPEYGNSFGVNSKPDEGQDPGSVSIGPYEDYLIQEIIPYMDTHFSTQTARAGRYIGGISMGGYASLYLGLNHRDLFSRIGAHSAAIWNYSSSDQFTDQRDWLYPNDELRSIRDPFKLAADPSKLQDMKIYLDAGASDQLAVQDYALYELLQEQDADVTWSSTPGGHNGAYWGGMLSDYLIFYAGTSLSED</sequence>
<dbReference type="Pfam" id="PF00756">
    <property type="entry name" value="Esterase"/>
    <property type="match status" value="1"/>
</dbReference>
<evidence type="ECO:0000313" key="4">
    <source>
        <dbReference type="Proteomes" id="UP000609346"/>
    </source>
</evidence>